<comment type="caution">
    <text evidence="1">The sequence shown here is derived from an EMBL/GenBank/DDBJ whole genome shotgun (WGS) entry which is preliminary data.</text>
</comment>
<dbReference type="EMBL" id="ABNOCX020000011">
    <property type="protein sequence ID" value="EML7084026.1"/>
    <property type="molecule type" value="Genomic_DNA"/>
</dbReference>
<name>A0AAI9GSE7_KLEOX</name>
<accession>A0AAI9GSE7</accession>
<evidence type="ECO:0000313" key="1">
    <source>
        <dbReference type="EMBL" id="EML7084026.1"/>
    </source>
</evidence>
<dbReference type="RefSeq" id="WP_142448169.1">
    <property type="nucleotide sequence ID" value="NZ_CABGIA010000011.1"/>
</dbReference>
<protein>
    <submittedName>
        <fullName evidence="1">Uncharacterized protein</fullName>
    </submittedName>
</protein>
<reference evidence="1" key="1">
    <citation type="submission" date="2024-02" db="EMBL/GenBank/DDBJ databases">
        <authorList>
            <consortium name="Clinical and Environmental Microbiology Branch: Whole genome sequencing antimicrobial resistance pathogens in the healthcare setting"/>
        </authorList>
    </citation>
    <scope>NUCLEOTIDE SEQUENCE</scope>
    <source>
        <strain evidence="1">2023BB-00086</strain>
    </source>
</reference>
<gene>
    <name evidence="1" type="ORF">RYF40_004519</name>
</gene>
<proteinExistence type="predicted"/>
<dbReference type="AlphaFoldDB" id="A0AAI9GSE7"/>
<sequence length="84" mass="9209">MDLSKIITPVKSNGIEYLIIGGKRDGERGRIDKSIHTINGYGLYHKKQITCGGYTATFFVSSDLGDATPGEVMSALCHGYRKQK</sequence>
<organism evidence="1">
    <name type="scientific">Klebsiella oxytoca</name>
    <dbReference type="NCBI Taxonomy" id="571"/>
    <lineage>
        <taxon>Bacteria</taxon>
        <taxon>Pseudomonadati</taxon>
        <taxon>Pseudomonadota</taxon>
        <taxon>Gammaproteobacteria</taxon>
        <taxon>Enterobacterales</taxon>
        <taxon>Enterobacteriaceae</taxon>
        <taxon>Klebsiella/Raoultella group</taxon>
        <taxon>Klebsiella</taxon>
    </lineage>
</organism>